<dbReference type="Proteomes" id="UP000661077">
    <property type="component" value="Unassembled WGS sequence"/>
</dbReference>
<evidence type="ECO:0000313" key="7">
    <source>
        <dbReference type="EMBL" id="MBM0106300.1"/>
    </source>
</evidence>
<sequence>MSDSTQDRGDSRSGSSRRRLNAARLAVVVGAGQLAGAPRAAPTAAQVAASNVPGASKRSVAGHVPDQNQQAQQAPVSDSRSPAANRWWSPGEGTPLAPLIPYPNSFGEVGILNTAGVIETKGHPFFEPIGENGRACVSCHQPANAMSLSVEMIQQRWHETDGKDPIFAPIDGMNCPDLPPGDPKSHSLLLERGLFRIFLPWPPKAADGSSIDPEFTLEVVRDPTGCNLHPKYGVNSDNPMVSIYRRPRVAANTKYFTHQGFGVFSFIGKNGLPATRDPETGLPSGMNILSDARQPTLKTQAVEAAVTHLQFNGKLDDDRLAKIVNFESQLYTAQVMHVGAGSLIEPDSPPGLGVYNLAKGREGLLGNNITNFVIPMSEAWKQPAPASDPEVERRNQMRASIARGHDVFMFRTFWIKDAMHLNTVGLGNPTKRTCSTCHGMHMMGMDIANGWMDLGTTNLPWAREEPLNPWNERKPQMPLFKITCKPEVPPHPFLGRVFYTQDPGRGLISGKCNDVGAIVMQQFRGLAARAPYFVNGSAASLRELVDFYDRRFNIGYTDQERDDLINFLSAL</sequence>
<feature type="compositionally biased region" description="Polar residues" evidence="5">
    <location>
        <begin position="66"/>
        <end position="82"/>
    </location>
</feature>
<feature type="region of interest" description="Disordered" evidence="5">
    <location>
        <begin position="48"/>
        <end position="90"/>
    </location>
</feature>
<dbReference type="SUPFAM" id="SSF46626">
    <property type="entry name" value="Cytochrome c"/>
    <property type="match status" value="1"/>
</dbReference>
<dbReference type="RefSeq" id="WP_203168407.1">
    <property type="nucleotide sequence ID" value="NZ_JAEVLS010000003.1"/>
</dbReference>
<protein>
    <recommendedName>
        <fullName evidence="6">Cytochrome c domain-containing protein</fullName>
    </recommendedName>
</protein>
<evidence type="ECO:0000256" key="2">
    <source>
        <dbReference type="ARBA" id="ARBA00022723"/>
    </source>
</evidence>
<dbReference type="PROSITE" id="PS51007">
    <property type="entry name" value="CYTC"/>
    <property type="match status" value="1"/>
</dbReference>
<feature type="domain" description="Cytochrome c" evidence="6">
    <location>
        <begin position="399"/>
        <end position="571"/>
    </location>
</feature>
<dbReference type="InterPro" id="IPR036909">
    <property type="entry name" value="Cyt_c-like_dom_sf"/>
</dbReference>
<comment type="caution">
    <text evidence="7">The sequence shown here is derived from an EMBL/GenBank/DDBJ whole genome shotgun (WGS) entry which is preliminary data.</text>
</comment>
<evidence type="ECO:0000256" key="3">
    <source>
        <dbReference type="ARBA" id="ARBA00023004"/>
    </source>
</evidence>
<organism evidence="7 8">
    <name type="scientific">Steroidobacter gossypii</name>
    <dbReference type="NCBI Taxonomy" id="2805490"/>
    <lineage>
        <taxon>Bacteria</taxon>
        <taxon>Pseudomonadati</taxon>
        <taxon>Pseudomonadota</taxon>
        <taxon>Gammaproteobacteria</taxon>
        <taxon>Steroidobacterales</taxon>
        <taxon>Steroidobacteraceae</taxon>
        <taxon>Steroidobacter</taxon>
    </lineage>
</organism>
<dbReference type="PANTHER" id="PTHR30600:SF9">
    <property type="entry name" value="BLR7738 PROTEIN"/>
    <property type="match status" value="1"/>
</dbReference>
<proteinExistence type="predicted"/>
<evidence type="ECO:0000256" key="5">
    <source>
        <dbReference type="SAM" id="MobiDB-lite"/>
    </source>
</evidence>
<dbReference type="InterPro" id="IPR009056">
    <property type="entry name" value="Cyt_c-like_dom"/>
</dbReference>
<gene>
    <name evidence="7" type="ORF">JM946_16320</name>
</gene>
<dbReference type="InterPro" id="IPR051395">
    <property type="entry name" value="Cytochrome_c_Peroxidase/MauG"/>
</dbReference>
<feature type="region of interest" description="Disordered" evidence="5">
    <location>
        <begin position="1"/>
        <end position="20"/>
    </location>
</feature>
<accession>A0ABS1WZA8</accession>
<dbReference type="PANTHER" id="PTHR30600">
    <property type="entry name" value="CYTOCHROME C PEROXIDASE-RELATED"/>
    <property type="match status" value="1"/>
</dbReference>
<keyword evidence="2 4" id="KW-0479">Metal-binding</keyword>
<evidence type="ECO:0000259" key="6">
    <source>
        <dbReference type="PROSITE" id="PS51007"/>
    </source>
</evidence>
<dbReference type="EMBL" id="JAEVLS010000003">
    <property type="protein sequence ID" value="MBM0106300.1"/>
    <property type="molecule type" value="Genomic_DNA"/>
</dbReference>
<dbReference type="Gene3D" id="1.10.760.10">
    <property type="entry name" value="Cytochrome c-like domain"/>
    <property type="match status" value="1"/>
</dbReference>
<name>A0ABS1WZA8_9GAMM</name>
<keyword evidence="8" id="KW-1185">Reference proteome</keyword>
<keyword evidence="1 4" id="KW-0349">Heme</keyword>
<feature type="compositionally biased region" description="Basic and acidic residues" evidence="5">
    <location>
        <begin position="1"/>
        <end position="11"/>
    </location>
</feature>
<keyword evidence="3 4" id="KW-0408">Iron</keyword>
<reference evidence="7 8" key="1">
    <citation type="journal article" date="2021" name="Int. J. Syst. Evol. Microbiol.">
        <title>Steroidobacter gossypii sp. nov., isolated from soil of cotton cropping field.</title>
        <authorList>
            <person name="Huang R."/>
            <person name="Yang S."/>
            <person name="Zhen C."/>
            <person name="Liu W."/>
        </authorList>
    </citation>
    <scope>NUCLEOTIDE SEQUENCE [LARGE SCALE GENOMIC DNA]</scope>
    <source>
        <strain evidence="7 8">S1-65</strain>
    </source>
</reference>
<evidence type="ECO:0000256" key="1">
    <source>
        <dbReference type="ARBA" id="ARBA00022617"/>
    </source>
</evidence>
<evidence type="ECO:0000313" key="8">
    <source>
        <dbReference type="Proteomes" id="UP000661077"/>
    </source>
</evidence>
<evidence type="ECO:0000256" key="4">
    <source>
        <dbReference type="PROSITE-ProRule" id="PRU00433"/>
    </source>
</evidence>